<dbReference type="AlphaFoldDB" id="A0A0U9H5S9"/>
<comment type="caution">
    <text evidence="1">The sequence shown here is derived from an EMBL/GenBank/DDBJ whole genome shotgun (WGS) entry which is preliminary data.</text>
</comment>
<proteinExistence type="predicted"/>
<sequence>MSELLTTGAMIDRLKVGGTAELSEKHQISKEHGKSYKKVTKAADGDIVWISDTGVVDLGRPLVLFGHTVNWKWRIIPNYVSFKEATKTHKEDKKTVTYHHDEELKYTFEYETDPEQFEQLYYDSISLHELIEGKWTIEND</sequence>
<organism evidence="1 2">
    <name type="scientific">Oceanobacillus picturae</name>
    <dbReference type="NCBI Taxonomy" id="171693"/>
    <lineage>
        <taxon>Bacteria</taxon>
        <taxon>Bacillati</taxon>
        <taxon>Bacillota</taxon>
        <taxon>Bacilli</taxon>
        <taxon>Bacillales</taxon>
        <taxon>Bacillaceae</taxon>
        <taxon>Oceanobacillus</taxon>
    </lineage>
</organism>
<dbReference type="Proteomes" id="UP000052946">
    <property type="component" value="Unassembled WGS sequence"/>
</dbReference>
<dbReference type="RefSeq" id="WP_058950171.1">
    <property type="nucleotide sequence ID" value="NZ_BBXV01000023.1"/>
</dbReference>
<dbReference type="EMBL" id="BBXV01000023">
    <property type="protein sequence ID" value="GAQ18014.1"/>
    <property type="molecule type" value="Genomic_DNA"/>
</dbReference>
<reference evidence="1 2" key="2">
    <citation type="journal article" date="2016" name="Genome Announc.">
        <title>Draft Genome Sequence of Oceanobacillus picturae Heshi-B3, Isolated from Fermented Rice Bran in a Traditional Japanese Seafood Dish.</title>
        <authorList>
            <person name="Akuzawa S."/>
            <person name="Nagaoka J."/>
            <person name="Kanekatsu M."/>
            <person name="Kanesaki Y."/>
            <person name="Suzuki T."/>
        </authorList>
    </citation>
    <scope>NUCLEOTIDE SEQUENCE [LARGE SCALE GENOMIC DNA]</scope>
    <source>
        <strain evidence="1 2">Heshi-B3</strain>
    </source>
</reference>
<dbReference type="OrthoDB" id="2721971at2"/>
<evidence type="ECO:0000313" key="2">
    <source>
        <dbReference type="Proteomes" id="UP000052946"/>
    </source>
</evidence>
<reference evidence="2" key="1">
    <citation type="submission" date="2015-07" db="EMBL/GenBank/DDBJ databases">
        <title>Draft Genome Sequence of Oceanobacillus picturae Heshi-B3 that Was Isolated from Fermented Rice Bran with Aging Salted Mackerel, Which Was Named Heshiko as Traditional Fermented Seafood in Japan.</title>
        <authorList>
            <person name="Akuzawa S."/>
            <person name="Nakagawa J."/>
            <person name="Kanekatsu T."/>
            <person name="Kanesaki Y."/>
            <person name="Suzuki T."/>
        </authorList>
    </citation>
    <scope>NUCLEOTIDE SEQUENCE [LARGE SCALE GENOMIC DNA]</scope>
    <source>
        <strain evidence="2">Heshi-B3</strain>
    </source>
</reference>
<protein>
    <submittedName>
        <fullName evidence="1">Uncharacterized protein</fullName>
    </submittedName>
</protein>
<gene>
    <name evidence="1" type="ORF">OPHB3_1953</name>
</gene>
<name>A0A0U9H5S9_9BACI</name>
<accession>A0A0U9H5S9</accession>
<evidence type="ECO:0000313" key="1">
    <source>
        <dbReference type="EMBL" id="GAQ18014.1"/>
    </source>
</evidence>